<evidence type="ECO:0000313" key="6">
    <source>
        <dbReference type="EMBL" id="AWI10714.1"/>
    </source>
</evidence>
<keyword evidence="4" id="KW-0479">Metal-binding</keyword>
<dbReference type="SFLD" id="SFLDG01135">
    <property type="entry name" value="C1.5.6:_HAD__Beta-PGM__Phospha"/>
    <property type="match status" value="1"/>
</dbReference>
<feature type="active site" description="Proton donor/acceptor" evidence="2">
    <location>
        <position position="12"/>
    </location>
</feature>
<feature type="binding site" evidence="3">
    <location>
        <begin position="10"/>
        <end position="12"/>
    </location>
    <ligand>
        <name>substrate</name>
    </ligand>
</feature>
<keyword evidence="4" id="KW-0460">Magnesium</keyword>
<reference evidence="6 7" key="1">
    <citation type="journal article" date="2018" name="Syst. Appl. Microbiol.">
        <title>Ereboglobus luteus gen. nov. sp. nov. from cockroach guts, and new insights into the oxygen relationship of the genera Opitutus and Didymococcus (Verrucomicrobia: Opitutaceae).</title>
        <authorList>
            <person name="Tegtmeier D."/>
            <person name="Belitz A."/>
            <person name="Radek R."/>
            <person name="Heimerl T."/>
            <person name="Brune A."/>
        </authorList>
    </citation>
    <scope>NUCLEOTIDE SEQUENCE [LARGE SCALE GENOMIC DNA]</scope>
    <source>
        <strain evidence="6 7">Ho45</strain>
    </source>
</reference>
<feature type="binding site" evidence="3">
    <location>
        <position position="148"/>
    </location>
    <ligand>
        <name>substrate</name>
    </ligand>
</feature>
<dbReference type="InterPro" id="IPR010972">
    <property type="entry name" value="Beta-PGM"/>
</dbReference>
<comment type="similarity">
    <text evidence="1">Belongs to the HAD-like hydrolase superfamily. CbbY/CbbZ/Gph/YieH family.</text>
</comment>
<dbReference type="SUPFAM" id="SSF56784">
    <property type="entry name" value="HAD-like"/>
    <property type="match status" value="1"/>
</dbReference>
<sequence>MKTARAAIFDLDGVIVDTARYHYLAWKRLAAELGFDFTEQDNERLKGVSRMRSLEILLEIGNCERAFSSEQKENLARQKNEWYVEYISRMTRSEILPGAREYLELLRECGKKTALGSASKNAPLILEKLGIASLFDAIIDGNKVRAAKPDPEVFLLGARELDIAPAECVVFEDAEAGVEAARRAGMRVVGIGSPQILSADLVVPGLHVMVALFQTELHSDMVDAEGLEPPTLSV</sequence>
<evidence type="ECO:0000256" key="4">
    <source>
        <dbReference type="PIRSR" id="PIRSR610972-3"/>
    </source>
</evidence>
<feature type="binding site" evidence="4">
    <location>
        <position position="10"/>
    </location>
    <ligand>
        <name>Mg(2+)</name>
        <dbReference type="ChEBI" id="CHEBI:18420"/>
    </ligand>
</feature>
<dbReference type="OrthoDB" id="9797743at2"/>
<dbReference type="AlphaFoldDB" id="A0A2U8E7X5"/>
<accession>A0A2U8E7X5</accession>
<evidence type="ECO:0000313" key="7">
    <source>
        <dbReference type="Proteomes" id="UP000244896"/>
    </source>
</evidence>
<dbReference type="EMBL" id="CP023004">
    <property type="protein sequence ID" value="AWI10714.1"/>
    <property type="molecule type" value="Genomic_DNA"/>
</dbReference>
<dbReference type="InterPro" id="IPR023198">
    <property type="entry name" value="PGP-like_dom2"/>
</dbReference>
<dbReference type="InterPro" id="IPR006439">
    <property type="entry name" value="HAD-SF_hydro_IA"/>
</dbReference>
<dbReference type="Gene3D" id="1.10.150.240">
    <property type="entry name" value="Putative phosphatase, domain 2"/>
    <property type="match status" value="1"/>
</dbReference>
<feature type="binding site" evidence="3">
    <location>
        <position position="79"/>
    </location>
    <ligand>
        <name>substrate</name>
    </ligand>
</feature>
<dbReference type="GO" id="GO:0008801">
    <property type="term" value="F:beta-phosphoglucomutase activity"/>
    <property type="evidence" value="ECO:0007669"/>
    <property type="project" value="InterPro"/>
</dbReference>
<dbReference type="NCBIfam" id="TIGR01509">
    <property type="entry name" value="HAD-SF-IA-v3"/>
    <property type="match status" value="1"/>
</dbReference>
<dbReference type="InterPro" id="IPR036412">
    <property type="entry name" value="HAD-like_sf"/>
</dbReference>
<dbReference type="SFLD" id="SFLDG01129">
    <property type="entry name" value="C1.5:_HAD__Beta-PGM__Phosphata"/>
    <property type="match status" value="1"/>
</dbReference>
<dbReference type="PANTHER" id="PTHR43481">
    <property type="entry name" value="FRUCTOSE-1-PHOSPHATE PHOSPHATASE"/>
    <property type="match status" value="1"/>
</dbReference>
<dbReference type="GO" id="GO:0000287">
    <property type="term" value="F:magnesium ion binding"/>
    <property type="evidence" value="ECO:0007669"/>
    <property type="project" value="InterPro"/>
</dbReference>
<dbReference type="CDD" id="cd02598">
    <property type="entry name" value="HAD_BPGM"/>
    <property type="match status" value="1"/>
</dbReference>
<feature type="site" description="Important for catalytic activity and assists the phosphoryl transfer reaction to Asp8 by balancing charge and orienting the reacting groups" evidence="5">
    <location>
        <position position="117"/>
    </location>
</feature>
<comment type="cofactor">
    <cofactor evidence="4">
        <name>Mg(2+)</name>
        <dbReference type="ChEBI" id="CHEBI:18420"/>
    </cofactor>
    <text evidence="4">Binds 2 magnesium ions per subunit.</text>
</comment>
<name>A0A2U8E7X5_9BACT</name>
<evidence type="ECO:0000256" key="5">
    <source>
        <dbReference type="PIRSR" id="PIRSR610972-4"/>
    </source>
</evidence>
<feature type="site" description="Important for catalytic activity and assists the phosphoryl transfer reaction to Asp8 by balancing charge and orienting the reacting groups" evidence="5">
    <location>
        <position position="148"/>
    </location>
</feature>
<evidence type="ECO:0000256" key="2">
    <source>
        <dbReference type="PIRSR" id="PIRSR610972-1"/>
    </source>
</evidence>
<feature type="binding site" evidence="3">
    <location>
        <begin position="117"/>
        <end position="121"/>
    </location>
    <ligand>
        <name>substrate</name>
    </ligand>
</feature>
<dbReference type="InterPro" id="IPR051806">
    <property type="entry name" value="HAD-like_SPP"/>
</dbReference>
<dbReference type="GO" id="GO:0005975">
    <property type="term" value="P:carbohydrate metabolic process"/>
    <property type="evidence" value="ECO:0007669"/>
    <property type="project" value="InterPro"/>
</dbReference>
<feature type="binding site" evidence="3">
    <location>
        <begin position="45"/>
        <end position="50"/>
    </location>
    <ligand>
        <name>substrate</name>
    </ligand>
</feature>
<dbReference type="PANTHER" id="PTHR43481:SF4">
    <property type="entry name" value="GLYCEROL-1-PHOSPHATE PHOSPHOHYDROLASE 1-RELATED"/>
    <property type="match status" value="1"/>
</dbReference>
<dbReference type="Proteomes" id="UP000244896">
    <property type="component" value="Chromosome"/>
</dbReference>
<keyword evidence="7" id="KW-1185">Reference proteome</keyword>
<evidence type="ECO:0000256" key="3">
    <source>
        <dbReference type="PIRSR" id="PIRSR610972-2"/>
    </source>
</evidence>
<dbReference type="KEGG" id="elut:CKA38_14030"/>
<feature type="binding site" evidence="4">
    <location>
        <position position="12"/>
    </location>
    <ligand>
        <name>Mg(2+)</name>
        <dbReference type="ChEBI" id="CHEBI:18420"/>
    </ligand>
</feature>
<dbReference type="Pfam" id="PF00702">
    <property type="entry name" value="Hydrolase"/>
    <property type="match status" value="1"/>
</dbReference>
<feature type="binding site" evidence="3">
    <location>
        <position position="26"/>
    </location>
    <ligand>
        <name>substrate</name>
    </ligand>
</feature>
<evidence type="ECO:0000256" key="1">
    <source>
        <dbReference type="ARBA" id="ARBA00006171"/>
    </source>
</evidence>
<protein>
    <submittedName>
        <fullName evidence="6">Beta-phosphoglucomutase</fullName>
    </submittedName>
</protein>
<dbReference type="InterPro" id="IPR023214">
    <property type="entry name" value="HAD_sf"/>
</dbReference>
<gene>
    <name evidence="6" type="primary">pgmB</name>
    <name evidence="6" type="ORF">CKA38_14030</name>
</gene>
<dbReference type="InterPro" id="IPR010976">
    <property type="entry name" value="B-phosphoglucomutase_hydrolase"/>
</dbReference>
<dbReference type="NCBIfam" id="TIGR02009">
    <property type="entry name" value="PGMB-YQAB-SF"/>
    <property type="match status" value="1"/>
</dbReference>
<dbReference type="GO" id="GO:0050308">
    <property type="term" value="F:sugar-phosphatase activity"/>
    <property type="evidence" value="ECO:0007669"/>
    <property type="project" value="TreeGrafter"/>
</dbReference>
<dbReference type="PRINTS" id="PR00413">
    <property type="entry name" value="HADHALOGNASE"/>
</dbReference>
<dbReference type="Gene3D" id="3.40.50.1000">
    <property type="entry name" value="HAD superfamily/HAD-like"/>
    <property type="match status" value="1"/>
</dbReference>
<dbReference type="RefSeq" id="WP_108826611.1">
    <property type="nucleotide sequence ID" value="NZ_CP023004.1"/>
</dbReference>
<feature type="active site" description="Proton donor/acceptor" evidence="2">
    <location>
        <position position="10"/>
    </location>
</feature>
<feature type="binding site" evidence="3">
    <location>
        <position position="53"/>
    </location>
    <ligand>
        <name>substrate</name>
    </ligand>
</feature>
<organism evidence="6 7">
    <name type="scientific">Ereboglobus luteus</name>
    <dbReference type="NCBI Taxonomy" id="1796921"/>
    <lineage>
        <taxon>Bacteria</taxon>
        <taxon>Pseudomonadati</taxon>
        <taxon>Verrucomicrobiota</taxon>
        <taxon>Opitutia</taxon>
        <taxon>Opitutales</taxon>
        <taxon>Opitutaceae</taxon>
        <taxon>Ereboglobus</taxon>
    </lineage>
</organism>
<proteinExistence type="inferred from homology"/>
<feature type="binding site" evidence="4">
    <location>
        <position position="173"/>
    </location>
    <ligand>
        <name>Mg(2+)</name>
        <dbReference type="ChEBI" id="CHEBI:18420"/>
    </ligand>
</feature>
<feature type="binding site" evidence="4">
    <location>
        <position position="172"/>
    </location>
    <ligand>
        <name>Mg(2+)</name>
        <dbReference type="ChEBI" id="CHEBI:18420"/>
    </ligand>
</feature>
<dbReference type="NCBIfam" id="TIGR01990">
    <property type="entry name" value="bPGM"/>
    <property type="match status" value="1"/>
</dbReference>
<dbReference type="SFLD" id="SFLDS00003">
    <property type="entry name" value="Haloacid_Dehalogenase"/>
    <property type="match status" value="1"/>
</dbReference>